<dbReference type="InterPro" id="IPR053206">
    <property type="entry name" value="Dimeric_xanthone_biosynth"/>
</dbReference>
<organism evidence="3 4">
    <name type="scientific">Lomentospora prolificans</name>
    <dbReference type="NCBI Taxonomy" id="41688"/>
    <lineage>
        <taxon>Eukaryota</taxon>
        <taxon>Fungi</taxon>
        <taxon>Dikarya</taxon>
        <taxon>Ascomycota</taxon>
        <taxon>Pezizomycotina</taxon>
        <taxon>Sordariomycetes</taxon>
        <taxon>Hypocreomycetidae</taxon>
        <taxon>Microascales</taxon>
        <taxon>Microascaceae</taxon>
        <taxon>Lomentospora</taxon>
    </lineage>
</organism>
<dbReference type="InterPro" id="IPR012312">
    <property type="entry name" value="Hemerythrin-like"/>
</dbReference>
<keyword evidence="4" id="KW-1185">Reference proteome</keyword>
<reference evidence="3 4" key="1">
    <citation type="journal article" date="2017" name="G3 (Bethesda)">
        <title>First Draft Genome Sequence of the Pathogenic Fungus Lomentospora prolificans (Formerly Scedosporium prolificans).</title>
        <authorList>
            <person name="Luo R."/>
            <person name="Zimin A."/>
            <person name="Workman R."/>
            <person name="Fan Y."/>
            <person name="Pertea G."/>
            <person name="Grossman N."/>
            <person name="Wear M.P."/>
            <person name="Jia B."/>
            <person name="Miller H."/>
            <person name="Casadevall A."/>
            <person name="Timp W."/>
            <person name="Zhang S.X."/>
            <person name="Salzberg S.L."/>
        </authorList>
    </citation>
    <scope>NUCLEOTIDE SEQUENCE [LARGE SCALE GENOMIC DNA]</scope>
    <source>
        <strain evidence="3 4">JHH-5317</strain>
    </source>
</reference>
<gene>
    <name evidence="3" type="ORF">jhhlp_004656</name>
</gene>
<feature type="region of interest" description="Disordered" evidence="1">
    <location>
        <begin position="1"/>
        <end position="22"/>
    </location>
</feature>
<dbReference type="OrthoDB" id="10044044at2759"/>
<proteinExistence type="predicted"/>
<dbReference type="CDD" id="cd12108">
    <property type="entry name" value="Hr-like"/>
    <property type="match status" value="1"/>
</dbReference>
<comment type="caution">
    <text evidence="3">The sequence shown here is derived from an EMBL/GenBank/DDBJ whole genome shotgun (WGS) entry which is preliminary data.</text>
</comment>
<name>A0A2N3NC93_9PEZI</name>
<protein>
    <recommendedName>
        <fullName evidence="2">Hemerythrin-like domain-containing protein</fullName>
    </recommendedName>
</protein>
<dbReference type="Pfam" id="PF01814">
    <property type="entry name" value="Hemerythrin"/>
    <property type="match status" value="1"/>
</dbReference>
<evidence type="ECO:0000256" key="1">
    <source>
        <dbReference type="SAM" id="MobiDB-lite"/>
    </source>
</evidence>
<dbReference type="Gene3D" id="1.20.120.520">
    <property type="entry name" value="nmb1532 protein domain like"/>
    <property type="match status" value="1"/>
</dbReference>
<feature type="domain" description="Hemerythrin-like" evidence="2">
    <location>
        <begin position="37"/>
        <end position="174"/>
    </location>
</feature>
<evidence type="ECO:0000259" key="2">
    <source>
        <dbReference type="Pfam" id="PF01814"/>
    </source>
</evidence>
<dbReference type="STRING" id="41688.A0A2N3NC93"/>
<sequence>MSSSANPDASCSGSSNTKKEKKGMSIEEFRIYDAMASRMDAFHNHFRTAWKMFEAACQNRQPPSGMSEDRFLLHALSFCERLAMHHSIEEQYIFPRLATKMPEFRAELGIPEDGDKGEGKGVLLTQHELIHQGLDGFQAYLEACQDGEEELDWTTLRLKMEGWGEVLWTHLDQEVATLRADNMRKYWTMEEMIEMSWI</sequence>
<evidence type="ECO:0000313" key="4">
    <source>
        <dbReference type="Proteomes" id="UP000233524"/>
    </source>
</evidence>
<dbReference type="InParanoid" id="A0A2N3NC93"/>
<dbReference type="Proteomes" id="UP000233524">
    <property type="component" value="Unassembled WGS sequence"/>
</dbReference>
<dbReference type="AlphaFoldDB" id="A0A2N3NC93"/>
<dbReference type="EMBL" id="NLAX01000010">
    <property type="protein sequence ID" value="PKS10031.1"/>
    <property type="molecule type" value="Genomic_DNA"/>
</dbReference>
<accession>A0A2N3NC93</accession>
<evidence type="ECO:0000313" key="3">
    <source>
        <dbReference type="EMBL" id="PKS10031.1"/>
    </source>
</evidence>
<dbReference type="PANTHER" id="PTHR38048:SF1">
    <property type="entry name" value="HEMERYTHRIN-LIKE DOMAIN-CONTAINING PROTEIN"/>
    <property type="match status" value="1"/>
</dbReference>
<feature type="compositionally biased region" description="Polar residues" evidence="1">
    <location>
        <begin position="1"/>
        <end position="16"/>
    </location>
</feature>
<dbReference type="PANTHER" id="PTHR38048">
    <property type="entry name" value="EXPRESSED PROTEIN"/>
    <property type="match status" value="1"/>
</dbReference>
<dbReference type="VEuPathDB" id="FungiDB:jhhlp_004656"/>